<organism evidence="1">
    <name type="scientific">Timema monikensis</name>
    <dbReference type="NCBI Taxonomy" id="170555"/>
    <lineage>
        <taxon>Eukaryota</taxon>
        <taxon>Metazoa</taxon>
        <taxon>Ecdysozoa</taxon>
        <taxon>Arthropoda</taxon>
        <taxon>Hexapoda</taxon>
        <taxon>Insecta</taxon>
        <taxon>Pterygota</taxon>
        <taxon>Neoptera</taxon>
        <taxon>Polyneoptera</taxon>
        <taxon>Phasmatodea</taxon>
        <taxon>Timematodea</taxon>
        <taxon>Timematoidea</taxon>
        <taxon>Timematidae</taxon>
        <taxon>Timema</taxon>
    </lineage>
</organism>
<reference evidence="1" key="1">
    <citation type="submission" date="2020-11" db="EMBL/GenBank/DDBJ databases">
        <authorList>
            <person name="Tran Van P."/>
        </authorList>
    </citation>
    <scope>NUCLEOTIDE SEQUENCE</scope>
</reference>
<evidence type="ECO:0000313" key="1">
    <source>
        <dbReference type="EMBL" id="CAD7433915.1"/>
    </source>
</evidence>
<gene>
    <name evidence="1" type="ORF">TMSB3V08_LOCUS10579</name>
</gene>
<accession>A0A7R9HTK9</accession>
<dbReference type="EMBL" id="OB796907">
    <property type="protein sequence ID" value="CAD7433915.1"/>
    <property type="molecule type" value="Genomic_DNA"/>
</dbReference>
<sequence length="74" mass="8363">MDYCVVELVADVDDNVLDIIDRIDEIEDEQRARLPKRYVACGAHLKIVDIVARRPGSFHDASIFGASSLKSRFE</sequence>
<dbReference type="AlphaFoldDB" id="A0A7R9HTK9"/>
<proteinExistence type="predicted"/>
<name>A0A7R9HTK9_9NEOP</name>
<protein>
    <submittedName>
        <fullName evidence="1">Uncharacterized protein</fullName>
    </submittedName>
</protein>